<gene>
    <name evidence="2" type="ORF">LXN57_40600</name>
</gene>
<organism evidence="2 3">
    <name type="scientific">Paractinoplanes hotanensis</name>
    <dbReference type="NCBI Taxonomy" id="2906497"/>
    <lineage>
        <taxon>Bacteria</taxon>
        <taxon>Bacillati</taxon>
        <taxon>Actinomycetota</taxon>
        <taxon>Actinomycetes</taxon>
        <taxon>Micromonosporales</taxon>
        <taxon>Micromonosporaceae</taxon>
        <taxon>Paractinoplanes</taxon>
    </lineage>
</organism>
<reference evidence="2 3" key="1">
    <citation type="submission" date="2022-06" db="EMBL/GenBank/DDBJ databases">
        <title>Actinoplanes abujensis sp. nov., isolated from Nigerian arid soil.</title>
        <authorList>
            <person name="Ding P."/>
        </authorList>
    </citation>
    <scope>NUCLEOTIDE SEQUENCE [LARGE SCALE GENOMIC DNA]</scope>
    <source>
        <strain evidence="3">TRM88002</strain>
    </source>
</reference>
<sequence>MEAERWDQEFDQIVTRLVAEEPSLGSGARGARRPSVAAKALLAGVAAVAWAALYLLMIAAPWIWVLVTVPAVAAGIVIAVRLSYRESARPGSGR</sequence>
<feature type="transmembrane region" description="Helical" evidence="1">
    <location>
        <begin position="62"/>
        <end position="84"/>
    </location>
</feature>
<accession>A0ABT0YCT0</accession>
<keyword evidence="3" id="KW-1185">Reference proteome</keyword>
<evidence type="ECO:0008006" key="4">
    <source>
        <dbReference type="Google" id="ProtNLM"/>
    </source>
</evidence>
<evidence type="ECO:0000313" key="3">
    <source>
        <dbReference type="Proteomes" id="UP001523216"/>
    </source>
</evidence>
<dbReference type="Proteomes" id="UP001523216">
    <property type="component" value="Unassembled WGS sequence"/>
</dbReference>
<feature type="transmembrane region" description="Helical" evidence="1">
    <location>
        <begin position="36"/>
        <end position="56"/>
    </location>
</feature>
<dbReference type="RefSeq" id="WP_251803634.1">
    <property type="nucleotide sequence ID" value="NZ_JAMQOL010000067.1"/>
</dbReference>
<comment type="caution">
    <text evidence="2">The sequence shown here is derived from an EMBL/GenBank/DDBJ whole genome shotgun (WGS) entry which is preliminary data.</text>
</comment>
<keyword evidence="1" id="KW-0472">Membrane</keyword>
<protein>
    <recommendedName>
        <fullName evidence="4">DUF3040 domain-containing protein</fullName>
    </recommendedName>
</protein>
<evidence type="ECO:0000313" key="2">
    <source>
        <dbReference type="EMBL" id="MCM4083866.1"/>
    </source>
</evidence>
<name>A0ABT0YCT0_9ACTN</name>
<proteinExistence type="predicted"/>
<dbReference type="EMBL" id="JAMQOL010000067">
    <property type="protein sequence ID" value="MCM4083866.1"/>
    <property type="molecule type" value="Genomic_DNA"/>
</dbReference>
<evidence type="ECO:0000256" key="1">
    <source>
        <dbReference type="SAM" id="Phobius"/>
    </source>
</evidence>
<keyword evidence="1" id="KW-1133">Transmembrane helix</keyword>
<keyword evidence="1" id="KW-0812">Transmembrane</keyword>